<keyword evidence="15" id="KW-1185">Reference proteome</keyword>
<dbReference type="EC" id="2.7.6.3" evidence="3"/>
<comment type="pathway">
    <text evidence="1">Cofactor biosynthesis; tetrahydrofolate biosynthesis; 2-amino-4-hydroxy-6-hydroxymethyl-7,8-dihydropteridine diphosphate from 7,8-dihydroneopterin triphosphate: step 4/4.</text>
</comment>
<dbReference type="EMBL" id="JBGUAW010000012">
    <property type="protein sequence ID" value="MFA9462273.1"/>
    <property type="molecule type" value="Genomic_DNA"/>
</dbReference>
<proteinExistence type="inferred from homology"/>
<comment type="caution">
    <text evidence="14">The sequence shown here is derived from an EMBL/GenBank/DDBJ whole genome shotgun (WGS) entry which is preliminary data.</text>
</comment>
<evidence type="ECO:0000256" key="8">
    <source>
        <dbReference type="ARBA" id="ARBA00022840"/>
    </source>
</evidence>
<dbReference type="Gene3D" id="3.30.70.560">
    <property type="entry name" value="7,8-Dihydro-6-hydroxymethylpterin-pyrophosphokinase HPPK"/>
    <property type="match status" value="1"/>
</dbReference>
<dbReference type="RefSeq" id="WP_373657063.1">
    <property type="nucleotide sequence ID" value="NZ_JBGUAW010000012.1"/>
</dbReference>
<evidence type="ECO:0000313" key="15">
    <source>
        <dbReference type="Proteomes" id="UP001575181"/>
    </source>
</evidence>
<dbReference type="Pfam" id="PF01288">
    <property type="entry name" value="HPPK"/>
    <property type="match status" value="1"/>
</dbReference>
<evidence type="ECO:0000256" key="3">
    <source>
        <dbReference type="ARBA" id="ARBA00013253"/>
    </source>
</evidence>
<dbReference type="PROSITE" id="PS00794">
    <property type="entry name" value="HPPK"/>
    <property type="match status" value="1"/>
</dbReference>
<dbReference type="Proteomes" id="UP001575181">
    <property type="component" value="Unassembled WGS sequence"/>
</dbReference>
<evidence type="ECO:0000256" key="11">
    <source>
        <dbReference type="ARBA" id="ARBA00029766"/>
    </source>
</evidence>
<dbReference type="SUPFAM" id="SSF55083">
    <property type="entry name" value="6-hydroxymethyl-7,8-dihydropterin pyrophosphokinase, HPPK"/>
    <property type="match status" value="1"/>
</dbReference>
<evidence type="ECO:0000256" key="10">
    <source>
        <dbReference type="ARBA" id="ARBA00029409"/>
    </source>
</evidence>
<evidence type="ECO:0000256" key="6">
    <source>
        <dbReference type="ARBA" id="ARBA00022741"/>
    </source>
</evidence>
<protein>
    <recommendedName>
        <fullName evidence="4">2-amino-4-hydroxy-6-hydroxymethyldihydropteridine pyrophosphokinase</fullName>
        <ecNumber evidence="3">2.7.6.3</ecNumber>
    </recommendedName>
    <alternativeName>
        <fullName evidence="11">6-hydroxymethyl-7,8-dihydropterin pyrophosphokinase</fullName>
    </alternativeName>
    <alternativeName>
        <fullName evidence="12">7,8-dihydro-6-hydroxymethylpterin-pyrophosphokinase</fullName>
    </alternativeName>
</protein>
<dbReference type="InterPro" id="IPR035907">
    <property type="entry name" value="Hppk_sf"/>
</dbReference>
<keyword evidence="7" id="KW-0418">Kinase</keyword>
<evidence type="ECO:0000259" key="13">
    <source>
        <dbReference type="PROSITE" id="PS00794"/>
    </source>
</evidence>
<accession>A0ABV4TYE5</accession>
<name>A0ABV4TYE5_9GAMM</name>
<evidence type="ECO:0000256" key="12">
    <source>
        <dbReference type="ARBA" id="ARBA00033413"/>
    </source>
</evidence>
<dbReference type="GO" id="GO:0003848">
    <property type="term" value="F:2-amino-4-hydroxy-6-hydroxymethyldihydropteridine diphosphokinase activity"/>
    <property type="evidence" value="ECO:0007669"/>
    <property type="project" value="UniProtKB-EC"/>
</dbReference>
<dbReference type="InterPro" id="IPR000550">
    <property type="entry name" value="Hppk"/>
</dbReference>
<evidence type="ECO:0000256" key="7">
    <source>
        <dbReference type="ARBA" id="ARBA00022777"/>
    </source>
</evidence>
<feature type="domain" description="7,8-dihydro-6-hydroxymethylpterin-pyrophosphokinase" evidence="13">
    <location>
        <begin position="89"/>
        <end position="100"/>
    </location>
</feature>
<keyword evidence="6" id="KW-0547">Nucleotide-binding</keyword>
<reference evidence="14 15" key="1">
    <citation type="submission" date="2024-08" db="EMBL/GenBank/DDBJ databases">
        <title>Whole-genome sequencing of halo(alkali)philic microorganisms from hypersaline lakes.</title>
        <authorList>
            <person name="Sorokin D.Y."/>
            <person name="Merkel A.Y."/>
            <person name="Messina E."/>
            <person name="Yakimov M."/>
        </authorList>
    </citation>
    <scope>NUCLEOTIDE SEQUENCE [LARGE SCALE GENOMIC DNA]</scope>
    <source>
        <strain evidence="14 15">Cl-TMA</strain>
    </source>
</reference>
<evidence type="ECO:0000313" key="14">
    <source>
        <dbReference type="EMBL" id="MFA9462273.1"/>
    </source>
</evidence>
<evidence type="ECO:0000256" key="4">
    <source>
        <dbReference type="ARBA" id="ARBA00016218"/>
    </source>
</evidence>
<organism evidence="14 15">
    <name type="scientific">Thiohalorhabdus methylotrophus</name>
    <dbReference type="NCBI Taxonomy" id="3242694"/>
    <lineage>
        <taxon>Bacteria</taxon>
        <taxon>Pseudomonadati</taxon>
        <taxon>Pseudomonadota</taxon>
        <taxon>Gammaproteobacteria</taxon>
        <taxon>Thiohalorhabdales</taxon>
        <taxon>Thiohalorhabdaceae</taxon>
        <taxon>Thiohalorhabdus</taxon>
    </lineage>
</organism>
<keyword evidence="5 14" id="KW-0808">Transferase</keyword>
<evidence type="ECO:0000256" key="9">
    <source>
        <dbReference type="ARBA" id="ARBA00022909"/>
    </source>
</evidence>
<dbReference type="CDD" id="cd00483">
    <property type="entry name" value="HPPK"/>
    <property type="match status" value="1"/>
</dbReference>
<evidence type="ECO:0000256" key="1">
    <source>
        <dbReference type="ARBA" id="ARBA00005051"/>
    </source>
</evidence>
<comment type="similarity">
    <text evidence="2">Belongs to the HPPK family.</text>
</comment>
<evidence type="ECO:0000256" key="5">
    <source>
        <dbReference type="ARBA" id="ARBA00022679"/>
    </source>
</evidence>
<dbReference type="NCBIfam" id="TIGR01498">
    <property type="entry name" value="folK"/>
    <property type="match status" value="1"/>
</dbReference>
<sequence length="175" mass="19606">MSEIFVGLGSNQGDSRTILQQGLARLAEVVPGKLARVSGLYRTGPVGYTQQPDFLNAVALFHGEPLPEQWLQRLLDVEAELGRRRDGPRWGPRSLDLDLLAVDDRTLETAHLLLPHPRLSERRFVLVPWAEIAPDFRLPDGERIRDLERACPDEGRVELVEGSEWAAISPENDQA</sequence>
<keyword evidence="8" id="KW-0067">ATP-binding</keyword>
<dbReference type="PANTHER" id="PTHR43071">
    <property type="entry name" value="2-AMINO-4-HYDROXY-6-HYDROXYMETHYLDIHYDROPTERIDINE PYROPHOSPHOKINASE"/>
    <property type="match status" value="1"/>
</dbReference>
<comment type="function">
    <text evidence="10">Catalyzes the transfer of pyrophosphate from adenosine triphosphate (ATP) to 6-hydroxymethyl-7,8-dihydropterin, an enzymatic step in folate biosynthesis pathway.</text>
</comment>
<dbReference type="PANTHER" id="PTHR43071:SF1">
    <property type="entry name" value="2-AMINO-4-HYDROXY-6-HYDROXYMETHYLDIHYDROPTERIDINE PYROPHOSPHOKINASE"/>
    <property type="match status" value="1"/>
</dbReference>
<evidence type="ECO:0000256" key="2">
    <source>
        <dbReference type="ARBA" id="ARBA00005810"/>
    </source>
</evidence>
<keyword evidence="9" id="KW-0289">Folate biosynthesis</keyword>
<gene>
    <name evidence="14" type="primary">folK</name>
    <name evidence="14" type="ORF">ACERLL_15770</name>
</gene>